<dbReference type="Gramene" id="OPUNC08G01480.1">
    <property type="protein sequence ID" value="OPUNC08G01480.1"/>
    <property type="gene ID" value="OPUNC08G01480"/>
</dbReference>
<organism evidence="1">
    <name type="scientific">Oryza punctata</name>
    <name type="common">Red rice</name>
    <dbReference type="NCBI Taxonomy" id="4537"/>
    <lineage>
        <taxon>Eukaryota</taxon>
        <taxon>Viridiplantae</taxon>
        <taxon>Streptophyta</taxon>
        <taxon>Embryophyta</taxon>
        <taxon>Tracheophyta</taxon>
        <taxon>Spermatophyta</taxon>
        <taxon>Magnoliopsida</taxon>
        <taxon>Liliopsida</taxon>
        <taxon>Poales</taxon>
        <taxon>Poaceae</taxon>
        <taxon>BOP clade</taxon>
        <taxon>Oryzoideae</taxon>
        <taxon>Oryzeae</taxon>
        <taxon>Oryzinae</taxon>
        <taxon>Oryza</taxon>
    </lineage>
</organism>
<name>A0A0E0LQS8_ORYPU</name>
<proteinExistence type="predicted"/>
<dbReference type="HOGENOM" id="CLU_1534978_0_0_1"/>
<reference evidence="1" key="2">
    <citation type="submission" date="2018-05" db="EMBL/GenBank/DDBJ databases">
        <title>OpunRS2 (Oryza punctata Reference Sequence Version 2).</title>
        <authorList>
            <person name="Zhang J."/>
            <person name="Kudrna D."/>
            <person name="Lee S."/>
            <person name="Talag J."/>
            <person name="Welchert J."/>
            <person name="Wing R.A."/>
        </authorList>
    </citation>
    <scope>NUCLEOTIDE SEQUENCE [LARGE SCALE GENOMIC DNA]</scope>
</reference>
<reference evidence="1" key="1">
    <citation type="submission" date="2015-04" db="UniProtKB">
        <authorList>
            <consortium name="EnsemblPlants"/>
        </authorList>
    </citation>
    <scope>IDENTIFICATION</scope>
</reference>
<protein>
    <submittedName>
        <fullName evidence="1">Uncharacterized protein</fullName>
    </submittedName>
</protein>
<dbReference type="EnsemblPlants" id="OPUNC08G01480.1">
    <property type="protein sequence ID" value="OPUNC08G01480.1"/>
    <property type="gene ID" value="OPUNC08G01480"/>
</dbReference>
<accession>A0A0E0LQS8</accession>
<dbReference type="AlphaFoldDB" id="A0A0E0LQS8"/>
<evidence type="ECO:0000313" key="1">
    <source>
        <dbReference type="EnsemblPlants" id="OPUNC08G01480.1"/>
    </source>
</evidence>
<evidence type="ECO:0000313" key="2">
    <source>
        <dbReference type="Proteomes" id="UP000026962"/>
    </source>
</evidence>
<keyword evidence="2" id="KW-1185">Reference proteome</keyword>
<sequence length="175" mass="19408">MSFPSSKNSIVIFKVAVPVSQRGMHAVVIHHGEEQWHGLVQEPVARVAGHHGRARNDVLAVRETVEERRCGGELAEPGVVDINMIRWSESSANGGGRGNMKQCGQPNLRDGINKYLANSSGATTFQFSKMRRGVKRWPAGKETEIQYRLHHGWLLASFRSNHYHGTTPAHALVKP</sequence>
<dbReference type="Proteomes" id="UP000026962">
    <property type="component" value="Chromosome 8"/>
</dbReference>